<accession>A0A2B4S203</accession>
<dbReference type="Pfam" id="PF24827">
    <property type="entry name" value="AstE_AspA_cat"/>
    <property type="match status" value="1"/>
</dbReference>
<dbReference type="Pfam" id="PF15075">
    <property type="entry name" value="SPMAP1-like"/>
    <property type="match status" value="1"/>
</dbReference>
<organism evidence="7 8">
    <name type="scientific">Stylophora pistillata</name>
    <name type="common">Smooth cauliflower coral</name>
    <dbReference type="NCBI Taxonomy" id="50429"/>
    <lineage>
        <taxon>Eukaryota</taxon>
        <taxon>Metazoa</taxon>
        <taxon>Cnidaria</taxon>
        <taxon>Anthozoa</taxon>
        <taxon>Hexacorallia</taxon>
        <taxon>Scleractinia</taxon>
        <taxon>Astrocoeniina</taxon>
        <taxon>Pocilloporidae</taxon>
        <taxon>Stylophora</taxon>
    </lineage>
</organism>
<evidence type="ECO:0000256" key="5">
    <source>
        <dbReference type="SAM" id="MobiDB-lite"/>
    </source>
</evidence>
<keyword evidence="8" id="KW-1185">Reference proteome</keyword>
<dbReference type="InterPro" id="IPR028027">
    <property type="entry name" value="SPMAP1"/>
</dbReference>
<keyword evidence="2" id="KW-0479">Metal-binding</keyword>
<reference evidence="8" key="1">
    <citation type="journal article" date="2017" name="bioRxiv">
        <title>Comparative analysis of the genomes of Stylophora pistillata and Acropora digitifera provides evidence for extensive differences between species of corals.</title>
        <authorList>
            <person name="Voolstra C.R."/>
            <person name="Li Y."/>
            <person name="Liew Y.J."/>
            <person name="Baumgarten S."/>
            <person name="Zoccola D."/>
            <person name="Flot J.-F."/>
            <person name="Tambutte S."/>
            <person name="Allemand D."/>
            <person name="Aranda M."/>
        </authorList>
    </citation>
    <scope>NUCLEOTIDE SEQUENCE [LARGE SCALE GENOMIC DNA]</scope>
</reference>
<sequence length="547" mass="61281">MEACHESVAFHDQIKSLCISGGTHGNELSGVYLVKNWLRNSAIEIKRDSFRTHAVLANPRAIEQCVRFIDVDLNRQFKPENLSSPVEKEVESCPYEIQRARELYSQFQNEAGKKVVDFWLDLHNTTANTGPFFIMNSSMEPFPLHVAAQIQMEFPELRVMLLKEGNFEGHHFKEGQVENRKEELNNASQFPTQGVPDLGLEGMTLEMGPLAHGTLNTAICNLAKKIVCGVLDQVDKFNNGHEFEEEEIEVFRSLGNIHFPTDAKGELSAMVSPNVEGNDWKPLSSTYDTNLIVSLNPFTVCTINKIMQTELNNEELCQRDRMQGEESEPNSSSPATDGPVDPKREAESQNDNFARKDGKAVQIGKKRITLAVNFNMSQQQYKLARFAKYGPPPLTQEQKLKKEKGFVLDALAVSTLSDDSGRANPKMATAIPPYNAQKDRHSKGYFEKPDVKKLLKKTDQEYPGDSIAGKQMDKFYDKGMMGDYIWHRNTAGAGHSTSQVGGHGLFMENISPLNGFNGCFGFRRNTPSLRTHPSVFIGKIDSRSVVP</sequence>
<dbReference type="Proteomes" id="UP000225706">
    <property type="component" value="Unassembled WGS sequence"/>
</dbReference>
<dbReference type="GO" id="GO:0016788">
    <property type="term" value="F:hydrolase activity, acting on ester bonds"/>
    <property type="evidence" value="ECO:0007669"/>
    <property type="project" value="InterPro"/>
</dbReference>
<dbReference type="STRING" id="50429.A0A2B4S203"/>
<comment type="cofactor">
    <cofactor evidence="1">
        <name>Zn(2+)</name>
        <dbReference type="ChEBI" id="CHEBI:29105"/>
    </cofactor>
</comment>
<protein>
    <submittedName>
        <fullName evidence="7">N-acyl-aromatic-L-amino acid amidohydrolase (Carboxylate-forming)</fullName>
    </submittedName>
</protein>
<evidence type="ECO:0000259" key="6">
    <source>
        <dbReference type="Pfam" id="PF24827"/>
    </source>
</evidence>
<dbReference type="Gene3D" id="3.40.630.10">
    <property type="entry name" value="Zn peptidases"/>
    <property type="match status" value="1"/>
</dbReference>
<name>A0A2B4S203_STYPI</name>
<dbReference type="AlphaFoldDB" id="A0A2B4S203"/>
<dbReference type="PANTHER" id="PTHR15162:SF7">
    <property type="entry name" value="SUCCINYLGLUTAMATE DESUCCINYLASE"/>
    <property type="match status" value="1"/>
</dbReference>
<dbReference type="OrthoDB" id="8300214at2759"/>
<dbReference type="InterPro" id="IPR050178">
    <property type="entry name" value="AspA/AstE_fam"/>
</dbReference>
<evidence type="ECO:0000256" key="3">
    <source>
        <dbReference type="ARBA" id="ARBA00022801"/>
    </source>
</evidence>
<gene>
    <name evidence="7" type="primary">ACY3</name>
    <name evidence="7" type="ORF">AWC38_SpisGene12663</name>
</gene>
<feature type="region of interest" description="Disordered" evidence="5">
    <location>
        <begin position="319"/>
        <end position="359"/>
    </location>
</feature>
<dbReference type="InterPro" id="IPR055438">
    <property type="entry name" value="AstE_AspA_cat"/>
</dbReference>
<evidence type="ECO:0000313" key="7">
    <source>
        <dbReference type="EMBL" id="PFX22820.1"/>
    </source>
</evidence>
<proteinExistence type="predicted"/>
<comment type="caution">
    <text evidence="7">The sequence shown here is derived from an EMBL/GenBank/DDBJ whole genome shotgun (WGS) entry which is preliminary data.</text>
</comment>
<dbReference type="GO" id="GO:0005829">
    <property type="term" value="C:cytosol"/>
    <property type="evidence" value="ECO:0007669"/>
    <property type="project" value="TreeGrafter"/>
</dbReference>
<dbReference type="SUPFAM" id="SSF53187">
    <property type="entry name" value="Zn-dependent exopeptidases"/>
    <property type="match status" value="1"/>
</dbReference>
<evidence type="ECO:0000256" key="2">
    <source>
        <dbReference type="ARBA" id="ARBA00022723"/>
    </source>
</evidence>
<keyword evidence="3 7" id="KW-0378">Hydrolase</keyword>
<dbReference type="EMBL" id="LSMT01000228">
    <property type="protein sequence ID" value="PFX22820.1"/>
    <property type="molecule type" value="Genomic_DNA"/>
</dbReference>
<dbReference type="PANTHER" id="PTHR15162">
    <property type="entry name" value="ASPARTOACYLASE"/>
    <property type="match status" value="1"/>
</dbReference>
<evidence type="ECO:0000256" key="4">
    <source>
        <dbReference type="ARBA" id="ARBA00022833"/>
    </source>
</evidence>
<evidence type="ECO:0000313" key="8">
    <source>
        <dbReference type="Proteomes" id="UP000225706"/>
    </source>
</evidence>
<feature type="compositionally biased region" description="Basic and acidic residues" evidence="5">
    <location>
        <begin position="340"/>
        <end position="359"/>
    </location>
</feature>
<keyword evidence="4" id="KW-0862">Zinc</keyword>
<dbReference type="GO" id="GO:0046872">
    <property type="term" value="F:metal ion binding"/>
    <property type="evidence" value="ECO:0007669"/>
    <property type="project" value="UniProtKB-KW"/>
</dbReference>
<evidence type="ECO:0000256" key="1">
    <source>
        <dbReference type="ARBA" id="ARBA00001947"/>
    </source>
</evidence>
<dbReference type="GO" id="GO:0016811">
    <property type="term" value="F:hydrolase activity, acting on carbon-nitrogen (but not peptide) bonds, in linear amides"/>
    <property type="evidence" value="ECO:0007669"/>
    <property type="project" value="TreeGrafter"/>
</dbReference>
<feature type="domain" description="Succinylglutamate desuccinylase/Aspartoacylase catalytic" evidence="6">
    <location>
        <begin position="14"/>
        <end position="231"/>
    </location>
</feature>
<dbReference type="CDD" id="cd06909">
    <property type="entry name" value="M14_ASPA"/>
    <property type="match status" value="1"/>
</dbReference>